<feature type="region of interest" description="Disordered" evidence="1">
    <location>
        <begin position="251"/>
        <end position="321"/>
    </location>
</feature>
<dbReference type="Proteomes" id="UP000078561">
    <property type="component" value="Unassembled WGS sequence"/>
</dbReference>
<dbReference type="PROSITE" id="PS50280">
    <property type="entry name" value="SET"/>
    <property type="match status" value="1"/>
</dbReference>
<dbReference type="EMBL" id="LT551507">
    <property type="protein sequence ID" value="SAL97114.1"/>
    <property type="molecule type" value="Genomic_DNA"/>
</dbReference>
<feature type="domain" description="SET" evidence="2">
    <location>
        <begin position="340"/>
        <end position="468"/>
    </location>
</feature>
<evidence type="ECO:0000256" key="1">
    <source>
        <dbReference type="SAM" id="MobiDB-lite"/>
    </source>
</evidence>
<dbReference type="OrthoDB" id="5560686at2759"/>
<proteinExistence type="predicted"/>
<dbReference type="SUPFAM" id="SSF82199">
    <property type="entry name" value="SET domain"/>
    <property type="match status" value="1"/>
</dbReference>
<dbReference type="InParanoid" id="A0A163J4G4"/>
<sequence length="478" mass="52493">MPCPSNDHTITNTTDVPECPSSLDTAIVLATTSPLKKKTAAAASPPASKRQRRTESPDTKTDPNGTTTNDIAPHESESTLTPPSPPLNSNQTPSSSMPELISEQHNGMEPTSPVTMEQSSSSQQQQHVEEGGRSKRNRAPISYKALFKMGPARARATTPENSASAVLTCNADRYYIPYKPEGSRSTWFKLAYTPGSFDQAYEEYKKWMAKLTQHDWLYCFGVPLAGSVLSTDATPDQDSLLNTAQAAASTTETAAVAAAEEIPTSEPLPTTEDQGNTSTGDDTNKKKSGKKKKTAKSKLSVTDRPSSSRTLTTQLQQQPPAPVYQLDQLDLTHVPQRWQDIVLVAPSKIPNGGQGLFAARDLPYNTPLGFYFGVPMTECEFDSIKEKVGRASQYSILYRRTVLDATDAQGEPYTLDNDVPLCPFHYMNEAKDEAMANILFVEGIVVNQVICWSKRLILPGEELLVWYGNDVNRFWMTK</sequence>
<dbReference type="STRING" id="4829.A0A163J4G4"/>
<accession>A0A163J4G4</accession>
<feature type="compositionally biased region" description="Low complexity" evidence="1">
    <location>
        <begin position="251"/>
        <end position="261"/>
    </location>
</feature>
<evidence type="ECO:0000313" key="3">
    <source>
        <dbReference type="EMBL" id="SAL97114.1"/>
    </source>
</evidence>
<dbReference type="InterPro" id="IPR046341">
    <property type="entry name" value="SET_dom_sf"/>
</dbReference>
<dbReference type="OMA" id="PFHYMNE"/>
<feature type="compositionally biased region" description="Basic residues" evidence="1">
    <location>
        <begin position="286"/>
        <end position="296"/>
    </location>
</feature>
<name>A0A163J4G4_ABSGL</name>
<dbReference type="Gene3D" id="2.170.270.10">
    <property type="entry name" value="SET domain"/>
    <property type="match status" value="1"/>
</dbReference>
<organism evidence="3">
    <name type="scientific">Absidia glauca</name>
    <name type="common">Pin mould</name>
    <dbReference type="NCBI Taxonomy" id="4829"/>
    <lineage>
        <taxon>Eukaryota</taxon>
        <taxon>Fungi</taxon>
        <taxon>Fungi incertae sedis</taxon>
        <taxon>Mucoromycota</taxon>
        <taxon>Mucoromycotina</taxon>
        <taxon>Mucoromycetes</taxon>
        <taxon>Mucorales</taxon>
        <taxon>Cunninghamellaceae</taxon>
        <taxon>Absidia</taxon>
    </lineage>
</organism>
<feature type="compositionally biased region" description="Low complexity" evidence="1">
    <location>
        <begin position="29"/>
        <end position="48"/>
    </location>
</feature>
<feature type="compositionally biased region" description="Polar residues" evidence="1">
    <location>
        <begin position="267"/>
        <end position="281"/>
    </location>
</feature>
<protein>
    <recommendedName>
        <fullName evidence="2">SET domain-containing protein</fullName>
    </recommendedName>
</protein>
<dbReference type="AlphaFoldDB" id="A0A163J4G4"/>
<gene>
    <name evidence="3" type="primary">ABSGL_02572.1 scaffold 3452</name>
</gene>
<evidence type="ECO:0000313" key="4">
    <source>
        <dbReference type="Proteomes" id="UP000078561"/>
    </source>
</evidence>
<evidence type="ECO:0000259" key="2">
    <source>
        <dbReference type="PROSITE" id="PS50280"/>
    </source>
</evidence>
<feature type="compositionally biased region" description="Low complexity" evidence="1">
    <location>
        <begin position="297"/>
        <end position="318"/>
    </location>
</feature>
<keyword evidence="4" id="KW-1185">Reference proteome</keyword>
<dbReference type="InterPro" id="IPR001214">
    <property type="entry name" value="SET_dom"/>
</dbReference>
<feature type="compositionally biased region" description="Polar residues" evidence="1">
    <location>
        <begin position="1"/>
        <end position="15"/>
    </location>
</feature>
<reference evidence="3" key="1">
    <citation type="submission" date="2016-04" db="EMBL/GenBank/DDBJ databases">
        <authorList>
            <person name="Evans L.H."/>
            <person name="Alamgir A."/>
            <person name="Owens N."/>
            <person name="Weber N.D."/>
            <person name="Virtaneva K."/>
            <person name="Barbian K."/>
            <person name="Babar A."/>
            <person name="Rosenke K."/>
        </authorList>
    </citation>
    <scope>NUCLEOTIDE SEQUENCE [LARGE SCALE GENOMIC DNA]</scope>
    <source>
        <strain evidence="3">CBS 101.48</strain>
    </source>
</reference>
<feature type="region of interest" description="Disordered" evidence="1">
    <location>
        <begin position="1"/>
        <end position="140"/>
    </location>
</feature>
<feature type="compositionally biased region" description="Low complexity" evidence="1">
    <location>
        <begin position="87"/>
        <end position="96"/>
    </location>
</feature>